<keyword evidence="17" id="KW-0675">Receptor</keyword>
<keyword evidence="26" id="KW-1185">Reference proteome</keyword>
<proteinExistence type="inferred from homology"/>
<dbReference type="InterPro" id="IPR013210">
    <property type="entry name" value="LRR_N_plant-typ"/>
</dbReference>
<dbReference type="Gene3D" id="1.10.510.10">
    <property type="entry name" value="Transferase(Phosphotransferase) domain 1"/>
    <property type="match status" value="1"/>
</dbReference>
<evidence type="ECO:0000313" key="25">
    <source>
        <dbReference type="EnsemblPlants" id="OMERI02G17760.1"/>
    </source>
</evidence>
<dbReference type="InterPro" id="IPR011009">
    <property type="entry name" value="Kinase-like_dom_sf"/>
</dbReference>
<evidence type="ECO:0000256" key="7">
    <source>
        <dbReference type="ARBA" id="ARBA00022614"/>
    </source>
</evidence>
<dbReference type="GO" id="GO:0004674">
    <property type="term" value="F:protein serine/threonine kinase activity"/>
    <property type="evidence" value="ECO:0007669"/>
    <property type="project" value="UniProtKB-KW"/>
</dbReference>
<keyword evidence="4" id="KW-1003">Cell membrane</keyword>
<dbReference type="InterPro" id="IPR032675">
    <property type="entry name" value="LRR_dom_sf"/>
</dbReference>
<dbReference type="InterPro" id="IPR003591">
    <property type="entry name" value="Leu-rich_rpt_typical-subtyp"/>
</dbReference>
<comment type="catalytic activity">
    <reaction evidence="20">
        <text>L-seryl-[protein] + ATP = O-phospho-L-seryl-[protein] + ADP + H(+)</text>
        <dbReference type="Rhea" id="RHEA:17989"/>
        <dbReference type="Rhea" id="RHEA-COMP:9863"/>
        <dbReference type="Rhea" id="RHEA-COMP:11604"/>
        <dbReference type="ChEBI" id="CHEBI:15378"/>
        <dbReference type="ChEBI" id="CHEBI:29999"/>
        <dbReference type="ChEBI" id="CHEBI:30616"/>
        <dbReference type="ChEBI" id="CHEBI:83421"/>
        <dbReference type="ChEBI" id="CHEBI:456216"/>
        <dbReference type="EC" id="2.7.11.1"/>
    </reaction>
</comment>
<name>A0A0E0CKY6_9ORYZ</name>
<evidence type="ECO:0000256" key="17">
    <source>
        <dbReference type="ARBA" id="ARBA00023170"/>
    </source>
</evidence>
<dbReference type="EC" id="2.7.11.1" evidence="3"/>
<comment type="catalytic activity">
    <reaction evidence="19">
        <text>L-threonyl-[protein] + ATP = O-phospho-L-threonyl-[protein] + ADP + H(+)</text>
        <dbReference type="Rhea" id="RHEA:46608"/>
        <dbReference type="Rhea" id="RHEA-COMP:11060"/>
        <dbReference type="Rhea" id="RHEA-COMP:11605"/>
        <dbReference type="ChEBI" id="CHEBI:15378"/>
        <dbReference type="ChEBI" id="CHEBI:30013"/>
        <dbReference type="ChEBI" id="CHEBI:30616"/>
        <dbReference type="ChEBI" id="CHEBI:61977"/>
        <dbReference type="ChEBI" id="CHEBI:456216"/>
        <dbReference type="EC" id="2.7.11.1"/>
    </reaction>
</comment>
<feature type="signal peptide" evidence="23">
    <location>
        <begin position="1"/>
        <end position="19"/>
    </location>
</feature>
<evidence type="ECO:0000256" key="22">
    <source>
        <dbReference type="SAM" id="Phobius"/>
    </source>
</evidence>
<comment type="similarity">
    <text evidence="2">Belongs to the protein kinase superfamily. Ser/Thr protein kinase family.</text>
</comment>
<evidence type="ECO:0000256" key="12">
    <source>
        <dbReference type="ARBA" id="ARBA00022741"/>
    </source>
</evidence>
<dbReference type="SMART" id="SM00365">
    <property type="entry name" value="LRR_SD22"/>
    <property type="match status" value="5"/>
</dbReference>
<dbReference type="SMART" id="SM00369">
    <property type="entry name" value="LRR_TYP"/>
    <property type="match status" value="12"/>
</dbReference>
<evidence type="ECO:0000256" key="6">
    <source>
        <dbReference type="ARBA" id="ARBA00022553"/>
    </source>
</evidence>
<feature type="transmembrane region" description="Helical" evidence="22">
    <location>
        <begin position="705"/>
        <end position="725"/>
    </location>
</feature>
<keyword evidence="13" id="KW-0418">Kinase</keyword>
<evidence type="ECO:0000256" key="23">
    <source>
        <dbReference type="SAM" id="SignalP"/>
    </source>
</evidence>
<dbReference type="AlphaFoldDB" id="A0A0E0CKY6"/>
<dbReference type="FunFam" id="3.80.10.10:FF:000317">
    <property type="entry name" value="Inactive leucine-rich repeat receptor-like protein kinase"/>
    <property type="match status" value="1"/>
</dbReference>
<dbReference type="InterPro" id="IPR008271">
    <property type="entry name" value="Ser/Thr_kinase_AS"/>
</dbReference>
<dbReference type="HOGENOM" id="CLU_000288_22_0_1"/>
<dbReference type="FunFam" id="3.80.10.10:FF:000095">
    <property type="entry name" value="LRR receptor-like serine/threonine-protein kinase GSO1"/>
    <property type="match status" value="1"/>
</dbReference>
<dbReference type="PRINTS" id="PR00019">
    <property type="entry name" value="LEURICHRPT"/>
</dbReference>
<accession>A0A0E0CKY6</accession>
<evidence type="ECO:0000256" key="9">
    <source>
        <dbReference type="ARBA" id="ARBA00022692"/>
    </source>
</evidence>
<evidence type="ECO:0000256" key="19">
    <source>
        <dbReference type="ARBA" id="ARBA00047899"/>
    </source>
</evidence>
<keyword evidence="18" id="KW-0325">Glycoprotein</keyword>
<evidence type="ECO:0000256" key="2">
    <source>
        <dbReference type="ARBA" id="ARBA00008684"/>
    </source>
</evidence>
<evidence type="ECO:0000256" key="1">
    <source>
        <dbReference type="ARBA" id="ARBA00004162"/>
    </source>
</evidence>
<dbReference type="eggNOG" id="ENOG502QPYS">
    <property type="taxonomic scope" value="Eukaryota"/>
</dbReference>
<dbReference type="FunFam" id="1.10.510.10:FF:000358">
    <property type="entry name" value="Putative leucine-rich repeat receptor-like serine/threonine-protein kinase"/>
    <property type="match status" value="1"/>
</dbReference>
<keyword evidence="16 22" id="KW-0472">Membrane</keyword>
<dbReference type="Proteomes" id="UP000008021">
    <property type="component" value="Chromosome 2"/>
</dbReference>
<keyword evidence="8" id="KW-0808">Transferase</keyword>
<dbReference type="EnsemblPlants" id="OMERI02G17760.1">
    <property type="protein sequence ID" value="OMERI02G17760.1"/>
    <property type="gene ID" value="OMERI02G17760"/>
</dbReference>
<dbReference type="InterPro" id="IPR000719">
    <property type="entry name" value="Prot_kinase_dom"/>
</dbReference>
<keyword evidence="12 21" id="KW-0547">Nucleotide-binding</keyword>
<dbReference type="SUPFAM" id="SSF52047">
    <property type="entry name" value="RNI-like"/>
    <property type="match status" value="1"/>
</dbReference>
<dbReference type="Pfam" id="PF00560">
    <property type="entry name" value="LRR_1"/>
    <property type="match status" value="5"/>
</dbReference>
<dbReference type="InterPro" id="IPR051809">
    <property type="entry name" value="Plant_receptor-like_S/T_kinase"/>
</dbReference>
<evidence type="ECO:0000256" key="8">
    <source>
        <dbReference type="ARBA" id="ARBA00022679"/>
    </source>
</evidence>
<dbReference type="Gramene" id="OMERI02G17760.1">
    <property type="protein sequence ID" value="OMERI02G17760.1"/>
    <property type="gene ID" value="OMERI02G17760"/>
</dbReference>
<feature type="domain" description="Protein kinase" evidence="24">
    <location>
        <begin position="763"/>
        <end position="1053"/>
    </location>
</feature>
<evidence type="ECO:0000256" key="10">
    <source>
        <dbReference type="ARBA" id="ARBA00022729"/>
    </source>
</evidence>
<evidence type="ECO:0000313" key="26">
    <source>
        <dbReference type="Proteomes" id="UP000008021"/>
    </source>
</evidence>
<feature type="binding site" evidence="21">
    <location>
        <position position="791"/>
    </location>
    <ligand>
        <name>ATP</name>
        <dbReference type="ChEBI" id="CHEBI:30616"/>
    </ligand>
</feature>
<dbReference type="Pfam" id="PF00069">
    <property type="entry name" value="Pkinase"/>
    <property type="match status" value="1"/>
</dbReference>
<keyword evidence="9 22" id="KW-0812">Transmembrane</keyword>
<evidence type="ECO:0000256" key="5">
    <source>
        <dbReference type="ARBA" id="ARBA00022527"/>
    </source>
</evidence>
<keyword evidence="10 23" id="KW-0732">Signal</keyword>
<dbReference type="SUPFAM" id="SSF56112">
    <property type="entry name" value="Protein kinase-like (PK-like)"/>
    <property type="match status" value="1"/>
</dbReference>
<dbReference type="GO" id="GO:0005886">
    <property type="term" value="C:plasma membrane"/>
    <property type="evidence" value="ECO:0007669"/>
    <property type="project" value="UniProtKB-SubCell"/>
</dbReference>
<dbReference type="PANTHER" id="PTHR27008:SF497">
    <property type="entry name" value="OS11G0695000 PROTEIN"/>
    <property type="match status" value="1"/>
</dbReference>
<reference evidence="25" key="1">
    <citation type="submission" date="2015-04" db="UniProtKB">
        <authorList>
            <consortium name="EnsemblPlants"/>
        </authorList>
    </citation>
    <scope>IDENTIFICATION</scope>
</reference>
<dbReference type="Pfam" id="PF08263">
    <property type="entry name" value="LRRNT_2"/>
    <property type="match status" value="1"/>
</dbReference>
<evidence type="ECO:0000256" key="13">
    <source>
        <dbReference type="ARBA" id="ARBA00022777"/>
    </source>
</evidence>
<dbReference type="PANTHER" id="PTHR27008">
    <property type="entry name" value="OS04G0122200 PROTEIN"/>
    <property type="match status" value="1"/>
</dbReference>
<dbReference type="PROSITE" id="PS50011">
    <property type="entry name" value="PROTEIN_KINASE_DOM"/>
    <property type="match status" value="1"/>
</dbReference>
<reference evidence="25" key="2">
    <citation type="submission" date="2018-05" db="EMBL/GenBank/DDBJ databases">
        <title>OmerRS3 (Oryza meridionalis Reference Sequence Version 3).</title>
        <authorList>
            <person name="Zhang J."/>
            <person name="Kudrna D."/>
            <person name="Lee S."/>
            <person name="Talag J."/>
            <person name="Welchert J."/>
            <person name="Wing R.A."/>
        </authorList>
    </citation>
    <scope>NUCLEOTIDE SEQUENCE [LARGE SCALE GENOMIC DNA]</scope>
    <source>
        <strain evidence="25">cv. OR44</strain>
    </source>
</reference>
<organism evidence="25">
    <name type="scientific">Oryza meridionalis</name>
    <dbReference type="NCBI Taxonomy" id="40149"/>
    <lineage>
        <taxon>Eukaryota</taxon>
        <taxon>Viridiplantae</taxon>
        <taxon>Streptophyta</taxon>
        <taxon>Embryophyta</taxon>
        <taxon>Tracheophyta</taxon>
        <taxon>Spermatophyta</taxon>
        <taxon>Magnoliopsida</taxon>
        <taxon>Liliopsida</taxon>
        <taxon>Poales</taxon>
        <taxon>Poaceae</taxon>
        <taxon>BOP clade</taxon>
        <taxon>Oryzoideae</taxon>
        <taxon>Oryzeae</taxon>
        <taxon>Oryzinae</taxon>
        <taxon>Oryza</taxon>
    </lineage>
</organism>
<dbReference type="SMART" id="SM00220">
    <property type="entry name" value="S_TKc"/>
    <property type="match status" value="1"/>
</dbReference>
<dbReference type="PROSITE" id="PS00107">
    <property type="entry name" value="PROTEIN_KINASE_ATP"/>
    <property type="match status" value="1"/>
</dbReference>
<dbReference type="Gene3D" id="3.30.200.20">
    <property type="entry name" value="Phosphorylase Kinase, domain 1"/>
    <property type="match status" value="1"/>
</dbReference>
<comment type="subcellular location">
    <subcellularLocation>
        <location evidence="1">Cell membrane</location>
        <topology evidence="1">Single-pass membrane protein</topology>
    </subcellularLocation>
</comment>
<dbReference type="FunFam" id="3.80.10.10:FF:000383">
    <property type="entry name" value="Leucine-rich repeat receptor protein kinase EMS1"/>
    <property type="match status" value="1"/>
</dbReference>
<keyword evidence="6" id="KW-0597">Phosphoprotein</keyword>
<evidence type="ECO:0000256" key="4">
    <source>
        <dbReference type="ARBA" id="ARBA00022475"/>
    </source>
</evidence>
<keyword evidence="15 22" id="KW-1133">Transmembrane helix</keyword>
<dbReference type="FunFam" id="3.30.200.20:FF:000661">
    <property type="entry name" value="Serine-threonine protein kinase plant-type"/>
    <property type="match status" value="1"/>
</dbReference>
<dbReference type="Pfam" id="PF23598">
    <property type="entry name" value="LRR_14"/>
    <property type="match status" value="1"/>
</dbReference>
<dbReference type="SUPFAM" id="SSF52058">
    <property type="entry name" value="L domain-like"/>
    <property type="match status" value="1"/>
</dbReference>
<keyword evidence="5" id="KW-0723">Serine/threonine-protein kinase</keyword>
<dbReference type="InterPro" id="IPR017441">
    <property type="entry name" value="Protein_kinase_ATP_BS"/>
</dbReference>
<dbReference type="STRING" id="40149.A0A0E0CKY6"/>
<dbReference type="Pfam" id="PF13855">
    <property type="entry name" value="LRR_8"/>
    <property type="match status" value="2"/>
</dbReference>
<evidence type="ECO:0000256" key="15">
    <source>
        <dbReference type="ARBA" id="ARBA00022989"/>
    </source>
</evidence>
<keyword evidence="11" id="KW-0677">Repeat</keyword>
<evidence type="ECO:0000259" key="24">
    <source>
        <dbReference type="PROSITE" id="PS50011"/>
    </source>
</evidence>
<sequence length="1068" mass="115132">MALVVAVYVLTALAAATAAAPSSSSGDDSDATALLAFKAGLSDPLGVLRLNWTSGTPSCHWAGVSCGKRGHGRVTALALPNVPLHGGLSPSPDNLSFLSILNLTNASLTGEIPPELGRLRRLQYLNLNRNSLSGAIPGAMGNLTSLEQLDLYHNHLSGQIPRELQNLGSLRYIRLDTNYLSGPIPDSVFNNTPLLSVLNLGNNSLSGKIPGSIASLSGLTLLVLQDNSLSGPLPPGIFNMSELQVIALAKTQNLTGTIPDNTSFHLPMLQDVIPAWLTSLPQLTLISLGGNSIAGTIPPALSNLTQPSQLDLVDSKLTGEISAELGQLAQLTWLNLAANQLTGSIPPSLGNLSLVLQLDLAQNRLNGTIPITFGNLGMLRYLNVEANNLEGDLHFLAALSNCRRLEFVDIAMNSYTGRIPDSVGNLSSKLDSFVAHSNQITGGLPPTMANLSNLIAIYLYANQLTETIPTHMMQMENLQMLNLHDNLMTGSIPTEVGMLSSLVELYLGGNKFVASIPSGIGNLSNLRSLSLPRNNLSSSIPISLWHLSNLVQLDLSHNSISGALASDIGSMQEIVQIDLSTNQISGSIPTSLGQLEMLTSLNLSHNLLQDKIPYTIGKLTSLVTLDLSDNSLVGTIPESLANVTYLTNLNLSFNKLEGQIPERGVFSNITLESLVGNRALCGLPRLGFSACASNSCSGKLQILKYVLPSIVTFIIVASVCLYLMLKGKFKTRKELPAPSSVIGGINNHILVSYHEIVRATHNFNEGNLLGIGNFGKVFKGQLSNGLIVAIKVLNVQSERASRSFDVECDALRMARHRNLVKILSTCSNLDFRALVLQYMPNGSLEMLLHSEGRSFLGFRERLNIMLDVSMALEYLHHRHVDVVLHCDLKPSNVLLDEELTARLTDFGIAKLLLGDDTSVISASMPGTIGYMAPEYRLIGKASRMSDVFSYGILLLEVLTAKRPTDPMFDGELSLRQWVFDAFPARLVDVVDHKLLQDEKTNGIGDIETALDVSSNMLDRCIVSIVELGLLCSSDLPEKRVSIIEVVKKLHKVKTDYESNLTVQGTQQT</sequence>
<protein>
    <recommendedName>
        <fullName evidence="3">non-specific serine/threonine protein kinase</fullName>
        <ecNumber evidence="3">2.7.11.1</ecNumber>
    </recommendedName>
</protein>
<evidence type="ECO:0000256" key="20">
    <source>
        <dbReference type="ARBA" id="ARBA00048679"/>
    </source>
</evidence>
<keyword evidence="14 21" id="KW-0067">ATP-binding</keyword>
<feature type="chain" id="PRO_5002356312" description="non-specific serine/threonine protein kinase" evidence="23">
    <location>
        <begin position="20"/>
        <end position="1068"/>
    </location>
</feature>
<evidence type="ECO:0000256" key="3">
    <source>
        <dbReference type="ARBA" id="ARBA00012513"/>
    </source>
</evidence>
<dbReference type="InterPro" id="IPR055414">
    <property type="entry name" value="LRR_R13L4/SHOC2-like"/>
</dbReference>
<evidence type="ECO:0000256" key="18">
    <source>
        <dbReference type="ARBA" id="ARBA00023180"/>
    </source>
</evidence>
<dbReference type="InterPro" id="IPR001611">
    <property type="entry name" value="Leu-rich_rpt"/>
</dbReference>
<evidence type="ECO:0000256" key="16">
    <source>
        <dbReference type="ARBA" id="ARBA00023136"/>
    </source>
</evidence>
<dbReference type="PROSITE" id="PS00108">
    <property type="entry name" value="PROTEIN_KINASE_ST"/>
    <property type="match status" value="1"/>
</dbReference>
<keyword evidence="7" id="KW-0433">Leucine-rich repeat</keyword>
<evidence type="ECO:0000256" key="14">
    <source>
        <dbReference type="ARBA" id="ARBA00022840"/>
    </source>
</evidence>
<dbReference type="Gene3D" id="3.80.10.10">
    <property type="entry name" value="Ribonuclease Inhibitor"/>
    <property type="match status" value="5"/>
</dbReference>
<dbReference type="GO" id="GO:0005524">
    <property type="term" value="F:ATP binding"/>
    <property type="evidence" value="ECO:0007669"/>
    <property type="project" value="UniProtKB-UniRule"/>
</dbReference>
<evidence type="ECO:0000256" key="11">
    <source>
        <dbReference type="ARBA" id="ARBA00022737"/>
    </source>
</evidence>
<evidence type="ECO:0000256" key="21">
    <source>
        <dbReference type="PROSITE-ProRule" id="PRU10141"/>
    </source>
</evidence>